<feature type="compositionally biased region" description="Basic and acidic residues" evidence="5">
    <location>
        <begin position="417"/>
        <end position="432"/>
    </location>
</feature>
<evidence type="ECO:0000256" key="5">
    <source>
        <dbReference type="SAM" id="MobiDB-lite"/>
    </source>
</evidence>
<evidence type="ECO:0000256" key="2">
    <source>
        <dbReference type="ARBA" id="ARBA00023136"/>
    </source>
</evidence>
<comment type="subcellular location">
    <subcellularLocation>
        <location evidence="1">Endomembrane system</location>
        <topology evidence="1">Peripheral membrane protein</topology>
    </subcellularLocation>
</comment>
<proteinExistence type="inferred from homology"/>
<feature type="domain" description="CNH" evidence="6">
    <location>
        <begin position="19"/>
        <end position="312"/>
    </location>
</feature>
<reference evidence="7" key="1">
    <citation type="submission" date="2021-06" db="EMBL/GenBank/DDBJ databases">
        <authorList>
            <person name="Kallberg Y."/>
            <person name="Tangrot J."/>
            <person name="Rosling A."/>
        </authorList>
    </citation>
    <scope>NUCLEOTIDE SEQUENCE</scope>
    <source>
        <strain evidence="7">MT106</strain>
    </source>
</reference>
<dbReference type="AlphaFoldDB" id="A0A9N9BG85"/>
<feature type="repeat" description="CHCR" evidence="4">
    <location>
        <begin position="661"/>
        <end position="828"/>
    </location>
</feature>
<dbReference type="Pfam" id="PF10366">
    <property type="entry name" value="Vps39_1"/>
    <property type="match status" value="1"/>
</dbReference>
<dbReference type="EMBL" id="CAJVPL010001321">
    <property type="protein sequence ID" value="CAG8564725.1"/>
    <property type="molecule type" value="Genomic_DNA"/>
</dbReference>
<protein>
    <submittedName>
        <fullName evidence="7">9381_t:CDS:1</fullName>
    </submittedName>
</protein>
<organism evidence="7 8">
    <name type="scientific">Ambispora gerdemannii</name>
    <dbReference type="NCBI Taxonomy" id="144530"/>
    <lineage>
        <taxon>Eukaryota</taxon>
        <taxon>Fungi</taxon>
        <taxon>Fungi incertae sedis</taxon>
        <taxon>Mucoromycota</taxon>
        <taxon>Glomeromycotina</taxon>
        <taxon>Glomeromycetes</taxon>
        <taxon>Archaeosporales</taxon>
        <taxon>Ambisporaceae</taxon>
        <taxon>Ambispora</taxon>
    </lineage>
</organism>
<dbReference type="GO" id="GO:0034058">
    <property type="term" value="P:endosomal vesicle fusion"/>
    <property type="evidence" value="ECO:0007669"/>
    <property type="project" value="TreeGrafter"/>
</dbReference>
<dbReference type="Pfam" id="PF10367">
    <property type="entry name" value="zf-Vps39_C"/>
    <property type="match status" value="1"/>
</dbReference>
<accession>A0A9N9BG85</accession>
<dbReference type="GO" id="GO:0000329">
    <property type="term" value="C:fungal-type vacuole membrane"/>
    <property type="evidence" value="ECO:0007669"/>
    <property type="project" value="TreeGrafter"/>
</dbReference>
<dbReference type="InterPro" id="IPR019452">
    <property type="entry name" value="VPS39/TGF_beta_rcpt-assoc_1"/>
</dbReference>
<evidence type="ECO:0000313" key="7">
    <source>
        <dbReference type="EMBL" id="CAG8564725.1"/>
    </source>
</evidence>
<dbReference type="InterPro" id="IPR000547">
    <property type="entry name" value="Clathrin_H-chain/VPS_repeat"/>
</dbReference>
<dbReference type="InterPro" id="IPR032914">
    <property type="entry name" value="Vam6/VPS39/TRAP1"/>
</dbReference>
<comment type="caution">
    <text evidence="7">The sequence shown here is derived from an EMBL/GenBank/DDBJ whole genome shotgun (WGS) entry which is preliminary data.</text>
</comment>
<dbReference type="GO" id="GO:0006914">
    <property type="term" value="P:autophagy"/>
    <property type="evidence" value="ECO:0007669"/>
    <property type="project" value="TreeGrafter"/>
</dbReference>
<evidence type="ECO:0000259" key="6">
    <source>
        <dbReference type="PROSITE" id="PS50219"/>
    </source>
</evidence>
<feature type="region of interest" description="Disordered" evidence="5">
    <location>
        <begin position="403"/>
        <end position="433"/>
    </location>
</feature>
<dbReference type="PROSITE" id="PS50219">
    <property type="entry name" value="CNH"/>
    <property type="match status" value="1"/>
</dbReference>
<comment type="similarity">
    <text evidence="3">Belongs to the VAM6/VPS39 family.</text>
</comment>
<keyword evidence="2" id="KW-0472">Membrane</keyword>
<dbReference type="PROSITE" id="PS50236">
    <property type="entry name" value="CHCR"/>
    <property type="match status" value="1"/>
</dbReference>
<dbReference type="GO" id="GO:0006886">
    <property type="term" value="P:intracellular protein transport"/>
    <property type="evidence" value="ECO:0007669"/>
    <property type="project" value="UniProtKB-UniRule"/>
</dbReference>
<sequence length="955" mass="108553">SSSKMHDAFKVSVALDKFQHKIEAIFAYGDKLLVGSQTGALSIYEVHDPLGEESLSVALIETFKNFARSKIDQLDIIKEIGVLVSLADSHVSIFDLNTFQLQKQLAKTRGANIFTIDTKIEISQDEGSKGIPMIVTRLAVGVRRKLIIFIWRDSEFTDTKEFAIADKIRTMAWVSSKKLCLGLANEYALIDITSGTVTDLFAPSSTPSSGTSSYIPYMIGPRVNKPLVTKLPNDEILLAKDNMSIFVGLDGNPTRRAGIDWSGMPEEIGFSYPYLIAILPKHVEVRNIVTQTLVQMVELPQARLINGGKYLYIANNSTVWRFIPYNFEKQIDQLVEQSEYEEAISLTEQIEPILLDDKVDLKLKKIRNLYAHHLFRQQKFDEAITIFQELETDPAEVIALYPPSISGESDSEGDQESIDKPTEKISENDAESHQLSVANELGSITGDDSQNMASINDDEKLSEAETVVKETEKNENKLEGKILGEAVSALIRFLTDRRQKISKILHLQSHRSIDSTPPGSPSSNRPSLNSLSNLDTHQIMKTAELVDTSLLKSYMIKNDALVGPLLRVPNHCNVGESEGLLLERKKYKELVDLYHGKGLHQKSLELLKMLGQSSEGPMKGTFHTIIYLQKLGPDYFDLILEFASWVLEANPVEGMEIFIDDHPEVEKLPRDKILKYLEQFSPDLCIIFLEHIIHELGDQTSDYHNRLIMAYLNKLRRLHNEIEINGDSEIIQKSLVETDKKLLDFLDESYFYKAEKILGQLRFDDFFAARAKLLSRLGQHDQALHIYVHKLKDEKMAEEYCIKKYNDKNNPIKKVFLSLLRVYLKPSDGEEVMIEPALRLLSRHGTHVNASEAIEMLPPNIKVSQLYGFVEKYIRESNRNRNMNMIVKNLLKADQSQAQEQLMFYRSRRVKIDEDRMCPQCTRRIGHSVFAVFPNGVVVHYHCKDKYSTSHETAI</sequence>
<gene>
    <name evidence="7" type="ORF">AGERDE_LOCUS7329</name>
</gene>
<dbReference type="PANTHER" id="PTHR12894">
    <property type="entry name" value="CNH DOMAIN CONTAINING"/>
    <property type="match status" value="1"/>
</dbReference>
<evidence type="ECO:0000256" key="4">
    <source>
        <dbReference type="PROSITE-ProRule" id="PRU01006"/>
    </source>
</evidence>
<dbReference type="InterPro" id="IPR019453">
    <property type="entry name" value="VPS39/TGFA1_Znf"/>
</dbReference>
<dbReference type="OrthoDB" id="5325112at2759"/>
<name>A0A9N9BG85_9GLOM</name>
<evidence type="ECO:0000313" key="8">
    <source>
        <dbReference type="Proteomes" id="UP000789831"/>
    </source>
</evidence>
<dbReference type="Pfam" id="PF00780">
    <property type="entry name" value="CNH"/>
    <property type="match status" value="1"/>
</dbReference>
<dbReference type="Proteomes" id="UP000789831">
    <property type="component" value="Unassembled WGS sequence"/>
</dbReference>
<dbReference type="GO" id="GO:0012505">
    <property type="term" value="C:endomembrane system"/>
    <property type="evidence" value="ECO:0007669"/>
    <property type="project" value="UniProtKB-SubCell"/>
</dbReference>
<evidence type="ECO:0000256" key="3">
    <source>
        <dbReference type="ARBA" id="ARBA00038201"/>
    </source>
</evidence>
<feature type="compositionally biased region" description="Low complexity" evidence="5">
    <location>
        <begin position="515"/>
        <end position="532"/>
    </location>
</feature>
<evidence type="ECO:0000256" key="1">
    <source>
        <dbReference type="ARBA" id="ARBA00004184"/>
    </source>
</evidence>
<dbReference type="PANTHER" id="PTHR12894:SF49">
    <property type="entry name" value="VAM6_VPS39-LIKE PROTEIN"/>
    <property type="match status" value="1"/>
</dbReference>
<feature type="non-terminal residue" evidence="7">
    <location>
        <position position="1"/>
    </location>
</feature>
<keyword evidence="8" id="KW-1185">Reference proteome</keyword>
<feature type="region of interest" description="Disordered" evidence="5">
    <location>
        <begin position="509"/>
        <end position="532"/>
    </location>
</feature>
<dbReference type="InterPro" id="IPR001180">
    <property type="entry name" value="CNH_dom"/>
</dbReference>
<dbReference type="SMART" id="SM00036">
    <property type="entry name" value="CNH"/>
    <property type="match status" value="1"/>
</dbReference>